<dbReference type="Proteomes" id="UP000182367">
    <property type="component" value="Unassembled WGS sequence"/>
</dbReference>
<dbReference type="SUPFAM" id="SSF55729">
    <property type="entry name" value="Acyl-CoA N-acyltransferases (Nat)"/>
    <property type="match status" value="1"/>
</dbReference>
<keyword evidence="5" id="KW-0687">Ribonucleoprotein</keyword>
<keyword evidence="5" id="KW-0689">Ribosomal protein</keyword>
<dbReference type="EMBL" id="LVEO01000001">
    <property type="protein sequence ID" value="OCB74914.1"/>
    <property type="molecule type" value="Genomic_DNA"/>
</dbReference>
<dbReference type="EMBL" id="FNEO01000003">
    <property type="protein sequence ID" value="SDJ47033.1"/>
    <property type="molecule type" value="Genomic_DNA"/>
</dbReference>
<reference evidence="6" key="1">
    <citation type="submission" date="2016-03" db="EMBL/GenBank/DDBJ databases">
        <title>Draft genome sequence of Paenibacillus glacialis DSM 22343.</title>
        <authorList>
            <person name="Shin S.-K."/>
            <person name="Yi H."/>
        </authorList>
    </citation>
    <scope>NUCLEOTIDE SEQUENCE [LARGE SCALE GENOMIC DNA]</scope>
    <source>
        <strain evidence="6">NBRC 105008</strain>
    </source>
</reference>
<dbReference type="PROSITE" id="PS51186">
    <property type="entry name" value="GNAT"/>
    <property type="match status" value="1"/>
</dbReference>
<sequence>MITIKRTDSRNEDFQKLVDELDVDLGVYYKEEQSFYEKLNNIEKIAYAIVVYDEEDKPVGCGGIKKFSKSEAEIKRMYVLPTYRGKGIATIILSELEKWGNELKFKKCILETLKEKQYAIGFYKKNDYKIIPNFGEYINAENSVCFEKELK</sequence>
<evidence type="ECO:0000256" key="1">
    <source>
        <dbReference type="ARBA" id="ARBA00022679"/>
    </source>
</evidence>
<dbReference type="Gene3D" id="3.40.630.30">
    <property type="match status" value="1"/>
</dbReference>
<protein>
    <submittedName>
        <fullName evidence="4">GNAT family acetyltransferase</fullName>
    </submittedName>
    <submittedName>
        <fullName evidence="3">N-acetyltransferase</fullName>
    </submittedName>
    <submittedName>
        <fullName evidence="5">Ribosomal protein S18 acetylase RimI</fullName>
    </submittedName>
</protein>
<name>A0A1B9DZ03_9FLAO</name>
<dbReference type="AlphaFoldDB" id="A0A1B9DZ03"/>
<reference evidence="5 7" key="3">
    <citation type="submission" date="2016-10" db="EMBL/GenBank/DDBJ databases">
        <authorList>
            <person name="Varghese N."/>
            <person name="Submissions S."/>
        </authorList>
    </citation>
    <scope>NUCLEOTIDE SEQUENCE [LARGE SCALE GENOMIC DNA]</scope>
    <source>
        <strain evidence="5 7">Gm-149</strain>
    </source>
</reference>
<evidence type="ECO:0000313" key="4">
    <source>
        <dbReference type="EMBL" id="OCB74914.1"/>
    </source>
</evidence>
<proteinExistence type="predicted"/>
<reference evidence="4" key="2">
    <citation type="submission" date="2016-03" db="EMBL/GenBank/DDBJ databases">
        <authorList>
            <person name="Ploux O."/>
        </authorList>
    </citation>
    <scope>NUCLEOTIDE SEQUENCE</scope>
    <source>
        <strain evidence="4">NBRC 105008</strain>
    </source>
</reference>
<gene>
    <name evidence="4" type="ORF">FBGL_00110</name>
    <name evidence="3" type="ORF">FGL01_19330</name>
    <name evidence="5" type="ORF">SAMN05192550_2181</name>
</gene>
<dbReference type="CDD" id="cd04301">
    <property type="entry name" value="NAT_SF"/>
    <property type="match status" value="1"/>
</dbReference>
<accession>A0A1B9DZ03</accession>
<dbReference type="STRING" id="551990.SAMN05192550_2181"/>
<evidence type="ECO:0000313" key="7">
    <source>
        <dbReference type="Proteomes" id="UP000182367"/>
    </source>
</evidence>
<feature type="domain" description="N-acetyltransferase" evidence="2">
    <location>
        <begin position="2"/>
        <end position="151"/>
    </location>
</feature>
<dbReference type="OrthoDB" id="9803233at2"/>
<evidence type="ECO:0000313" key="5">
    <source>
        <dbReference type="EMBL" id="SDJ47033.1"/>
    </source>
</evidence>
<dbReference type="InterPro" id="IPR050769">
    <property type="entry name" value="NAT_camello-type"/>
</dbReference>
<dbReference type="InterPro" id="IPR016181">
    <property type="entry name" value="Acyl_CoA_acyltransferase"/>
</dbReference>
<dbReference type="PANTHER" id="PTHR13947:SF37">
    <property type="entry name" value="LD18367P"/>
    <property type="match status" value="1"/>
</dbReference>
<dbReference type="Pfam" id="PF00583">
    <property type="entry name" value="Acetyltransf_1"/>
    <property type="match status" value="1"/>
</dbReference>
<dbReference type="Proteomes" id="UP000321579">
    <property type="component" value="Unassembled WGS sequence"/>
</dbReference>
<keyword evidence="7" id="KW-1185">Reference proteome</keyword>
<evidence type="ECO:0000313" key="6">
    <source>
        <dbReference type="Proteomes" id="UP000093226"/>
    </source>
</evidence>
<reference evidence="3 8" key="4">
    <citation type="submission" date="2019-07" db="EMBL/GenBank/DDBJ databases">
        <title>Whole genome shotgun sequence of Flavobacterium glycines NBRC 105008.</title>
        <authorList>
            <person name="Hosoyama A."/>
            <person name="Uohara A."/>
            <person name="Ohji S."/>
            <person name="Ichikawa N."/>
        </authorList>
    </citation>
    <scope>NUCLEOTIDE SEQUENCE [LARGE SCALE GENOMIC DNA]</scope>
    <source>
        <strain evidence="3 8">NBRC 105008</strain>
    </source>
</reference>
<dbReference type="GO" id="GO:0005840">
    <property type="term" value="C:ribosome"/>
    <property type="evidence" value="ECO:0007669"/>
    <property type="project" value="UniProtKB-KW"/>
</dbReference>
<evidence type="ECO:0000259" key="2">
    <source>
        <dbReference type="PROSITE" id="PS51186"/>
    </source>
</evidence>
<dbReference type="RefSeq" id="WP_066323507.1">
    <property type="nucleotide sequence ID" value="NZ_BJVF01000003.1"/>
</dbReference>
<evidence type="ECO:0000313" key="8">
    <source>
        <dbReference type="Proteomes" id="UP000321579"/>
    </source>
</evidence>
<evidence type="ECO:0000313" key="3">
    <source>
        <dbReference type="EMBL" id="GEL11194.1"/>
    </source>
</evidence>
<comment type="caution">
    <text evidence="4">The sequence shown here is derived from an EMBL/GenBank/DDBJ whole genome shotgun (WGS) entry which is preliminary data.</text>
</comment>
<dbReference type="InterPro" id="IPR000182">
    <property type="entry name" value="GNAT_dom"/>
</dbReference>
<dbReference type="Proteomes" id="UP000093226">
    <property type="component" value="Unassembled WGS sequence"/>
</dbReference>
<keyword evidence="1 4" id="KW-0808">Transferase</keyword>
<dbReference type="EMBL" id="BJVF01000003">
    <property type="protein sequence ID" value="GEL11194.1"/>
    <property type="molecule type" value="Genomic_DNA"/>
</dbReference>
<organism evidence="4 6">
    <name type="scientific">Flavobacterium glycines</name>
    <dbReference type="NCBI Taxonomy" id="551990"/>
    <lineage>
        <taxon>Bacteria</taxon>
        <taxon>Pseudomonadati</taxon>
        <taxon>Bacteroidota</taxon>
        <taxon>Flavobacteriia</taxon>
        <taxon>Flavobacteriales</taxon>
        <taxon>Flavobacteriaceae</taxon>
        <taxon>Flavobacterium</taxon>
    </lineage>
</organism>
<dbReference type="PANTHER" id="PTHR13947">
    <property type="entry name" value="GNAT FAMILY N-ACETYLTRANSFERASE"/>
    <property type="match status" value="1"/>
</dbReference>
<dbReference type="GO" id="GO:0008080">
    <property type="term" value="F:N-acetyltransferase activity"/>
    <property type="evidence" value="ECO:0007669"/>
    <property type="project" value="InterPro"/>
</dbReference>